<keyword evidence="4" id="KW-1185">Reference proteome</keyword>
<feature type="compositionally biased region" description="Low complexity" evidence="1">
    <location>
        <begin position="897"/>
        <end position="923"/>
    </location>
</feature>
<sequence>MFSSALKSFSSNISSNYSLSPQPISHCGPWKIFDAKRKSTGKAASVFVFDKKSLEPQGGGLGGRSGGSSVKAAQQEVFDRLKREASSLARLRHPNILELAEPVEETRNGGLMFATEPVTASLAALLADQDDKELSGGARGRSSRYVVKESEEGAAAKEFELDELEIQKGLLQIGKGLEFLHESAGLVHGNLTPDAIIVNSKGDWKITGMSFTGASSDSNKPGSTPSIYLSEVLNHDPRLPQAVQLNLDYTSPDFVLDNNLTSAADMFSLGLVIIALYNSPHKSPVECHGSLSSYKRTFASSSTVPSVNNNFLSKGKFPSNLATDLLPKLITRRPAQRLSAKTLQEAQYFDNILVSTIRFLDSLPGKSASEKNQFLKGLPKIMPQFPGSVLEKKVLPALLEEMKDRDLLAPILQNVFAIVKASTDGKRPFIDKVIPKLREVFIPSGKSTTSEKDPSKEAGLMVVLENMSTVADSTSGKEFRDDILPIIAVGLSSSTHAVVDAALSTLPAVTPKLDYTTIKNELFPVIAGVFAHTNSLAIKIQGLEAFYTLCGGTEDAELPMGDGLDGSIVNHDQGRASTSAVLDKFTIQEKIIPLMKGIKTKEPAVMMAAMKVFRQVGKVVDTDFIATDILPVLWSFALGPLLDLQQFQTFMTLIKSLSARIEREHSRKLQELSSSNASASIRSTRTASAFKSGPTATNGDDVDFESLVSGRKANGTPDIINDWDGPAKPNLPTNGTSPWASQVSARTPAINSLRPQQSTYRSVTPDQSLNAFTSLTPASAFNAPLQPNRAGSVSSTTSIPSQPAQQPTVDWSSAMSPTANIWAQNSAGTSAGNSPMATRQPSNSFTIAPPPKSPPIGGINYGGLNGMAGTNGMASRPAGQALVQPMRPVTQQRTQSMGQTMAQMQQPMMQPQSQHQQQQQQQQISGLDKYESLL</sequence>
<dbReference type="InterPro" id="IPR016024">
    <property type="entry name" value="ARM-type_fold"/>
</dbReference>
<dbReference type="SMART" id="SM00220">
    <property type="entry name" value="S_TKc"/>
    <property type="match status" value="1"/>
</dbReference>
<dbReference type="PROSITE" id="PS50011">
    <property type="entry name" value="PROTEIN_KINASE_DOM"/>
    <property type="match status" value="1"/>
</dbReference>
<dbReference type="SUPFAM" id="SSF56112">
    <property type="entry name" value="Protein kinase-like (PK-like)"/>
    <property type="match status" value="1"/>
</dbReference>
<dbReference type="InterPro" id="IPR000719">
    <property type="entry name" value="Prot_kinase_dom"/>
</dbReference>
<dbReference type="CDD" id="cd14011">
    <property type="entry name" value="PK_SCY1_like"/>
    <property type="match status" value="1"/>
</dbReference>
<dbReference type="PANTHER" id="PTHR12984:SF6">
    <property type="entry name" value="SCY1-LIKE PROTEIN 2"/>
    <property type="match status" value="1"/>
</dbReference>
<evidence type="ECO:0000313" key="3">
    <source>
        <dbReference type="EMBL" id="KAF2222856.1"/>
    </source>
</evidence>
<organism evidence="3 4">
    <name type="scientific">Elsinoe ampelina</name>
    <dbReference type="NCBI Taxonomy" id="302913"/>
    <lineage>
        <taxon>Eukaryota</taxon>
        <taxon>Fungi</taxon>
        <taxon>Dikarya</taxon>
        <taxon>Ascomycota</taxon>
        <taxon>Pezizomycotina</taxon>
        <taxon>Dothideomycetes</taxon>
        <taxon>Dothideomycetidae</taxon>
        <taxon>Myriangiales</taxon>
        <taxon>Elsinoaceae</taxon>
        <taxon>Elsinoe</taxon>
    </lineage>
</organism>
<dbReference type="Pfam" id="PF00069">
    <property type="entry name" value="Pkinase"/>
    <property type="match status" value="1"/>
</dbReference>
<dbReference type="AlphaFoldDB" id="A0A6A6GAV5"/>
<evidence type="ECO:0000313" key="4">
    <source>
        <dbReference type="Proteomes" id="UP000799538"/>
    </source>
</evidence>
<protein>
    <submittedName>
        <fullName evidence="3">Kinase-like domain-containing protein</fullName>
    </submittedName>
</protein>
<gene>
    <name evidence="3" type="ORF">BDZ85DRAFT_262573</name>
</gene>
<dbReference type="Gene3D" id="3.30.200.20">
    <property type="entry name" value="Phosphorylase Kinase, domain 1"/>
    <property type="match status" value="1"/>
</dbReference>
<dbReference type="InterPro" id="IPR011009">
    <property type="entry name" value="Kinase-like_dom_sf"/>
</dbReference>
<feature type="compositionally biased region" description="Polar residues" evidence="1">
    <location>
        <begin position="731"/>
        <end position="745"/>
    </location>
</feature>
<feature type="compositionally biased region" description="Polar residues" evidence="1">
    <location>
        <begin position="789"/>
        <end position="812"/>
    </location>
</feature>
<feature type="region of interest" description="Disordered" evidence="1">
    <location>
        <begin position="780"/>
        <end position="812"/>
    </location>
</feature>
<dbReference type="InterPro" id="IPR011989">
    <property type="entry name" value="ARM-like"/>
</dbReference>
<name>A0A6A6GAV5_9PEZI</name>
<dbReference type="Gene3D" id="1.25.10.10">
    <property type="entry name" value="Leucine-rich Repeat Variant"/>
    <property type="match status" value="1"/>
</dbReference>
<reference evidence="4" key="1">
    <citation type="journal article" date="2020" name="Stud. Mycol.">
        <title>101 Dothideomycetes genomes: A test case for predicting lifestyles and emergence of pathogens.</title>
        <authorList>
            <person name="Haridas S."/>
            <person name="Albert R."/>
            <person name="Binder M."/>
            <person name="Bloem J."/>
            <person name="LaButti K."/>
            <person name="Salamov A."/>
            <person name="Andreopoulos B."/>
            <person name="Baker S."/>
            <person name="Barry K."/>
            <person name="Bills G."/>
            <person name="Bluhm B."/>
            <person name="Cannon C."/>
            <person name="Castanera R."/>
            <person name="Culley D."/>
            <person name="Daum C."/>
            <person name="Ezra D."/>
            <person name="Gonzalez J."/>
            <person name="Henrissat B."/>
            <person name="Kuo A."/>
            <person name="Liang C."/>
            <person name="Lipzen A."/>
            <person name="Lutzoni F."/>
            <person name="Magnuson J."/>
            <person name="Mondo S."/>
            <person name="Nolan M."/>
            <person name="Ohm R."/>
            <person name="Pangilinan J."/>
            <person name="Park H.-J."/>
            <person name="Ramirez L."/>
            <person name="Alfaro M."/>
            <person name="Sun H."/>
            <person name="Tritt A."/>
            <person name="Yoshinaga Y."/>
            <person name="Zwiers L.-H."/>
            <person name="Turgeon B."/>
            <person name="Goodwin S."/>
            <person name="Spatafora J."/>
            <person name="Crous P."/>
            <person name="Grigoriev I."/>
        </authorList>
    </citation>
    <scope>NUCLEOTIDE SEQUENCE [LARGE SCALE GENOMIC DNA]</scope>
    <source>
        <strain evidence="4">CECT 20119</strain>
    </source>
</reference>
<evidence type="ECO:0000256" key="1">
    <source>
        <dbReference type="SAM" id="MobiDB-lite"/>
    </source>
</evidence>
<evidence type="ECO:0000259" key="2">
    <source>
        <dbReference type="PROSITE" id="PS50011"/>
    </source>
</evidence>
<keyword evidence="3" id="KW-0418">Kinase</keyword>
<feature type="region of interest" description="Disordered" evidence="1">
    <location>
        <begin position="895"/>
        <end position="934"/>
    </location>
</feature>
<accession>A0A6A6GAV5</accession>
<feature type="domain" description="Protein kinase" evidence="2">
    <location>
        <begin position="32"/>
        <end position="349"/>
    </location>
</feature>
<dbReference type="OrthoDB" id="79687at2759"/>
<feature type="compositionally biased region" description="Polar residues" evidence="1">
    <location>
        <begin position="824"/>
        <end position="846"/>
    </location>
</feature>
<dbReference type="EMBL" id="ML992507">
    <property type="protein sequence ID" value="KAF2222856.1"/>
    <property type="molecule type" value="Genomic_DNA"/>
</dbReference>
<keyword evidence="3" id="KW-0808">Transferase</keyword>
<dbReference type="SUPFAM" id="SSF48371">
    <property type="entry name" value="ARM repeat"/>
    <property type="match status" value="1"/>
</dbReference>
<dbReference type="Proteomes" id="UP000799538">
    <property type="component" value="Unassembled WGS sequence"/>
</dbReference>
<proteinExistence type="predicted"/>
<dbReference type="PANTHER" id="PTHR12984">
    <property type="entry name" value="SCY1-RELATED S/T PROTEIN KINASE-LIKE"/>
    <property type="match status" value="1"/>
</dbReference>
<feature type="region of interest" description="Disordered" evidence="1">
    <location>
        <begin position="683"/>
        <end position="745"/>
    </location>
</feature>
<dbReference type="GO" id="GO:0005524">
    <property type="term" value="F:ATP binding"/>
    <property type="evidence" value="ECO:0007669"/>
    <property type="project" value="InterPro"/>
</dbReference>
<dbReference type="GO" id="GO:0004672">
    <property type="term" value="F:protein kinase activity"/>
    <property type="evidence" value="ECO:0007669"/>
    <property type="project" value="InterPro"/>
</dbReference>
<dbReference type="InterPro" id="IPR051177">
    <property type="entry name" value="CIK-Related_Protein"/>
</dbReference>
<feature type="region of interest" description="Disordered" evidence="1">
    <location>
        <begin position="824"/>
        <end position="860"/>
    </location>
</feature>
<dbReference type="Gene3D" id="1.10.510.10">
    <property type="entry name" value="Transferase(Phosphotransferase) domain 1"/>
    <property type="match status" value="1"/>
</dbReference>